<dbReference type="Proteomes" id="UP001385951">
    <property type="component" value="Unassembled WGS sequence"/>
</dbReference>
<reference evidence="1 2" key="1">
    <citation type="submission" date="2022-09" db="EMBL/GenBank/DDBJ databases">
        <authorList>
            <person name="Palmer J.M."/>
        </authorList>
    </citation>
    <scope>NUCLEOTIDE SEQUENCE [LARGE SCALE GENOMIC DNA]</scope>
    <source>
        <strain evidence="1 2">DSM 7382</strain>
    </source>
</reference>
<proteinExistence type="predicted"/>
<protein>
    <submittedName>
        <fullName evidence="1">Uncharacterized protein</fullName>
    </submittedName>
</protein>
<name>A0AAW0FIE7_9APHY</name>
<keyword evidence="2" id="KW-1185">Reference proteome</keyword>
<dbReference type="EMBL" id="JASBNA010000050">
    <property type="protein sequence ID" value="KAK7680361.1"/>
    <property type="molecule type" value="Genomic_DNA"/>
</dbReference>
<evidence type="ECO:0000313" key="1">
    <source>
        <dbReference type="EMBL" id="KAK7680361.1"/>
    </source>
</evidence>
<evidence type="ECO:0000313" key="2">
    <source>
        <dbReference type="Proteomes" id="UP001385951"/>
    </source>
</evidence>
<organism evidence="1 2">
    <name type="scientific">Cerrena zonata</name>
    <dbReference type="NCBI Taxonomy" id="2478898"/>
    <lineage>
        <taxon>Eukaryota</taxon>
        <taxon>Fungi</taxon>
        <taxon>Dikarya</taxon>
        <taxon>Basidiomycota</taxon>
        <taxon>Agaricomycotina</taxon>
        <taxon>Agaricomycetes</taxon>
        <taxon>Polyporales</taxon>
        <taxon>Cerrenaceae</taxon>
        <taxon>Cerrena</taxon>
    </lineage>
</organism>
<comment type="caution">
    <text evidence="1">The sequence shown here is derived from an EMBL/GenBank/DDBJ whole genome shotgun (WGS) entry which is preliminary data.</text>
</comment>
<dbReference type="AlphaFoldDB" id="A0AAW0FIE7"/>
<accession>A0AAW0FIE7</accession>
<sequence>MENTLQSIPSTIGGLVEGTSISNMLFGVSVAQLYMYTQDWGRDPKWVKGLASAVMAFETIDLVFAQRGQYFYSVLAITNPSLVTRIDWSVPVCFVVSVL</sequence>
<gene>
    <name evidence="1" type="ORF">QCA50_016601</name>
</gene>